<reference evidence="1 2" key="1">
    <citation type="journal article" date="2014" name="Genome Announc.">
        <title>Draft Genome Sequences of Two Vibrionaceae Species, Vibrio ponticus C121 and Photobacterium aphoticum C119, Isolated as Coral Reef Microbiota.</title>
        <authorList>
            <person name="Al-saari N."/>
            <person name="Meirelles P.M."/>
            <person name="Mino S."/>
            <person name="Suda W."/>
            <person name="Oshima K."/>
            <person name="Hattori M."/>
            <person name="Ohkuma M."/>
            <person name="Thompson F.L."/>
            <person name="Gomez-Gil B."/>
            <person name="Sawabe T."/>
            <person name="Sawabe T."/>
        </authorList>
    </citation>
    <scope>NUCLEOTIDE SEQUENCE [LARGE SCALE GENOMIC DNA]</scope>
    <source>
        <strain evidence="1 2">JCM 19237</strain>
    </source>
</reference>
<dbReference type="Pfam" id="PF04314">
    <property type="entry name" value="PCuAC"/>
    <property type="match status" value="1"/>
</dbReference>
<dbReference type="Gene3D" id="2.60.40.1890">
    <property type="entry name" value="PCu(A)C copper chaperone"/>
    <property type="match status" value="1"/>
</dbReference>
<protein>
    <submittedName>
        <fullName evidence="1">Copper metallochaperone</fullName>
    </submittedName>
</protein>
<evidence type="ECO:0000313" key="1">
    <source>
        <dbReference type="EMBL" id="GAL02603.1"/>
    </source>
</evidence>
<dbReference type="STRING" id="754436.JCM19237_5496"/>
<sequence length="84" mass="9509">MMKMREVENIPVPANDKTLLKPGGLHVMFFDLETVPTLGEMFPLTLYFKHAGKVNVEVKVEPATYMPEYMASESVDADSKSMRE</sequence>
<dbReference type="InterPro" id="IPR036182">
    <property type="entry name" value="PCuAC_sf"/>
</dbReference>
<dbReference type="Proteomes" id="UP000029227">
    <property type="component" value="Unassembled WGS sequence"/>
</dbReference>
<accession>A0A090QK29</accession>
<gene>
    <name evidence="1" type="ORF">JCM19237_5496</name>
</gene>
<comment type="caution">
    <text evidence="1">The sequence shown here is derived from an EMBL/GenBank/DDBJ whole genome shotgun (WGS) entry which is preliminary data.</text>
</comment>
<dbReference type="PANTHER" id="PTHR36302:SF1">
    <property type="entry name" value="COPPER CHAPERONE PCU(A)C"/>
    <property type="match status" value="1"/>
</dbReference>
<dbReference type="PANTHER" id="PTHR36302">
    <property type="entry name" value="BLR7088 PROTEIN"/>
    <property type="match status" value="1"/>
</dbReference>
<proteinExistence type="predicted"/>
<dbReference type="eggNOG" id="COG2847">
    <property type="taxonomic scope" value="Bacteria"/>
</dbReference>
<dbReference type="EMBL" id="BBMN01000001">
    <property type="protein sequence ID" value="GAL02603.1"/>
    <property type="molecule type" value="Genomic_DNA"/>
</dbReference>
<dbReference type="AlphaFoldDB" id="A0A090QK29"/>
<dbReference type="InterPro" id="IPR058248">
    <property type="entry name" value="Lxx211020-like"/>
</dbReference>
<evidence type="ECO:0000313" key="2">
    <source>
        <dbReference type="Proteomes" id="UP000029227"/>
    </source>
</evidence>
<organism evidence="1 2">
    <name type="scientific">Photobacterium aphoticum</name>
    <dbReference type="NCBI Taxonomy" id="754436"/>
    <lineage>
        <taxon>Bacteria</taxon>
        <taxon>Pseudomonadati</taxon>
        <taxon>Pseudomonadota</taxon>
        <taxon>Gammaproteobacteria</taxon>
        <taxon>Vibrionales</taxon>
        <taxon>Vibrionaceae</taxon>
        <taxon>Photobacterium</taxon>
    </lineage>
</organism>
<name>A0A090QK29_9GAMM</name>
<dbReference type="SUPFAM" id="SSF110087">
    <property type="entry name" value="DR1885-like metal-binding protein"/>
    <property type="match status" value="1"/>
</dbReference>
<dbReference type="InterPro" id="IPR007410">
    <property type="entry name" value="LpqE-like"/>
</dbReference>